<accession>A0A7J7YXB8</accession>
<name>A0A7J7YXB8_PIPKU</name>
<evidence type="ECO:0000313" key="1">
    <source>
        <dbReference type="EMBL" id="KAF6366534.1"/>
    </source>
</evidence>
<keyword evidence="2" id="KW-1185">Reference proteome</keyword>
<comment type="caution">
    <text evidence="1">The sequence shown here is derived from an EMBL/GenBank/DDBJ whole genome shotgun (WGS) entry which is preliminary data.</text>
</comment>
<proteinExistence type="predicted"/>
<evidence type="ECO:0000313" key="2">
    <source>
        <dbReference type="Proteomes" id="UP000558488"/>
    </source>
</evidence>
<sequence>MTSPCSLSHSYTLWSPIQGDILGPQGCLGSTSEGQSVQFQSSPFSFSLPTDLRTLEVPKTTKLLAENTNSVQELSLRNGHRWSGWVWAKGTETGRNSTSMGGKGEREENAESWACRGLVQGQAGESGTTMRAPGSDWLFRTI</sequence>
<protein>
    <submittedName>
        <fullName evidence="1">Uncharacterized protein</fullName>
    </submittedName>
</protein>
<organism evidence="1 2">
    <name type="scientific">Pipistrellus kuhlii</name>
    <name type="common">Kuhl's pipistrelle</name>
    <dbReference type="NCBI Taxonomy" id="59472"/>
    <lineage>
        <taxon>Eukaryota</taxon>
        <taxon>Metazoa</taxon>
        <taxon>Chordata</taxon>
        <taxon>Craniata</taxon>
        <taxon>Vertebrata</taxon>
        <taxon>Euteleostomi</taxon>
        <taxon>Mammalia</taxon>
        <taxon>Eutheria</taxon>
        <taxon>Laurasiatheria</taxon>
        <taxon>Chiroptera</taxon>
        <taxon>Yangochiroptera</taxon>
        <taxon>Vespertilionidae</taxon>
        <taxon>Pipistrellus</taxon>
    </lineage>
</organism>
<gene>
    <name evidence="1" type="ORF">mPipKuh1_009936</name>
</gene>
<dbReference type="AlphaFoldDB" id="A0A7J7YXB8"/>
<reference evidence="1 2" key="1">
    <citation type="journal article" date="2020" name="Nature">
        <title>Six reference-quality genomes reveal evolution of bat adaptations.</title>
        <authorList>
            <person name="Jebb D."/>
            <person name="Huang Z."/>
            <person name="Pippel M."/>
            <person name="Hughes G.M."/>
            <person name="Lavrichenko K."/>
            <person name="Devanna P."/>
            <person name="Winkler S."/>
            <person name="Jermiin L.S."/>
            <person name="Skirmuntt E.C."/>
            <person name="Katzourakis A."/>
            <person name="Burkitt-Gray L."/>
            <person name="Ray D.A."/>
            <person name="Sullivan K.A.M."/>
            <person name="Roscito J.G."/>
            <person name="Kirilenko B.M."/>
            <person name="Davalos L.M."/>
            <person name="Corthals A.P."/>
            <person name="Power M.L."/>
            <person name="Jones G."/>
            <person name="Ransome R.D."/>
            <person name="Dechmann D.K.N."/>
            <person name="Locatelli A.G."/>
            <person name="Puechmaille S.J."/>
            <person name="Fedrigo O."/>
            <person name="Jarvis E.D."/>
            <person name="Hiller M."/>
            <person name="Vernes S.C."/>
            <person name="Myers E.W."/>
            <person name="Teeling E.C."/>
        </authorList>
    </citation>
    <scope>NUCLEOTIDE SEQUENCE [LARGE SCALE GENOMIC DNA]</scope>
    <source>
        <strain evidence="1">MPipKuh1</strain>
        <tissue evidence="1">Flight muscle</tissue>
    </source>
</reference>
<dbReference type="EMBL" id="JACAGB010000004">
    <property type="protein sequence ID" value="KAF6366534.1"/>
    <property type="molecule type" value="Genomic_DNA"/>
</dbReference>
<dbReference type="Proteomes" id="UP000558488">
    <property type="component" value="Unassembled WGS sequence"/>
</dbReference>